<dbReference type="GO" id="GO:0044205">
    <property type="term" value="P:'de novo' UMP biosynthetic process"/>
    <property type="evidence" value="ECO:0007669"/>
    <property type="project" value="UniProtKB-UniPathway"/>
</dbReference>
<dbReference type="InterPro" id="IPR018089">
    <property type="entry name" value="OMPdecase_AS"/>
</dbReference>
<organism evidence="9 10">
    <name type="scientific">Cyclonatronum proteinivorum</name>
    <dbReference type="NCBI Taxonomy" id="1457365"/>
    <lineage>
        <taxon>Bacteria</taxon>
        <taxon>Pseudomonadati</taxon>
        <taxon>Balneolota</taxon>
        <taxon>Balneolia</taxon>
        <taxon>Balneolales</taxon>
        <taxon>Cyclonatronaceae</taxon>
        <taxon>Cyclonatronum</taxon>
    </lineage>
</organism>
<evidence type="ECO:0000313" key="9">
    <source>
        <dbReference type="EMBL" id="AXJ02257.1"/>
    </source>
</evidence>
<dbReference type="EC" id="4.1.1.23" evidence="7"/>
<dbReference type="SMART" id="SM00934">
    <property type="entry name" value="OMPdecase"/>
    <property type="match status" value="1"/>
</dbReference>
<dbReference type="UniPathway" id="UPA00070">
    <property type="reaction ID" value="UER00120"/>
</dbReference>
<dbReference type="NCBIfam" id="TIGR02127">
    <property type="entry name" value="pyrF_sub2"/>
    <property type="match status" value="1"/>
</dbReference>
<dbReference type="PROSITE" id="PS00156">
    <property type="entry name" value="OMPDECASE"/>
    <property type="match status" value="1"/>
</dbReference>
<protein>
    <recommendedName>
        <fullName evidence="7">Orotidine-5'-phosphate decarboxylase</fullName>
        <ecNumber evidence="7">4.1.1.23</ecNumber>
    </recommendedName>
</protein>
<keyword evidence="5 9" id="KW-0456">Lyase</keyword>
<dbReference type="GO" id="GO:0004590">
    <property type="term" value="F:orotidine-5'-phosphate decarboxylase activity"/>
    <property type="evidence" value="ECO:0007669"/>
    <property type="project" value="UniProtKB-UniRule"/>
</dbReference>
<comment type="catalytic activity">
    <reaction evidence="6">
        <text>orotidine 5'-phosphate + H(+) = UMP + CO2</text>
        <dbReference type="Rhea" id="RHEA:11596"/>
        <dbReference type="ChEBI" id="CHEBI:15378"/>
        <dbReference type="ChEBI" id="CHEBI:16526"/>
        <dbReference type="ChEBI" id="CHEBI:57538"/>
        <dbReference type="ChEBI" id="CHEBI:57865"/>
        <dbReference type="EC" id="4.1.1.23"/>
    </reaction>
</comment>
<dbReference type="AlphaFoldDB" id="A0A345UP55"/>
<keyword evidence="10" id="KW-1185">Reference proteome</keyword>
<comment type="similarity">
    <text evidence="2">Belongs to the OMP decarboxylase family. Type 2 subfamily.</text>
</comment>
<dbReference type="PANTHER" id="PTHR43375:SF1">
    <property type="entry name" value="OROTIDINE 5'-PHOSPHATE DECARBOXYLASE"/>
    <property type="match status" value="1"/>
</dbReference>
<dbReference type="Gene3D" id="3.20.20.70">
    <property type="entry name" value="Aldolase class I"/>
    <property type="match status" value="1"/>
</dbReference>
<dbReference type="InterPro" id="IPR011060">
    <property type="entry name" value="RibuloseP-bd_barrel"/>
</dbReference>
<dbReference type="KEGG" id="cprv:CYPRO_3020"/>
<dbReference type="OrthoDB" id="9808470at2"/>
<name>A0A345UP55_9BACT</name>
<sequence>MNFRDKMRIAVGSADTSLLIGLDPDYDKLPAIIRRKASSKADAVTTFCREIIEHTIPYCAGFKLNLAFFEALGDEGLDVFGQVCSAIPYDKLLIADAKRGDIGNTTKKYAAAYLKAFRADAITLNPLMGIETLLPFLKDSRRAVFALALTSNAGANDFLMQKLDKGHTLAEEIAVRLHELSRHDLALGTLGMVVGATQTERLASVLDKFPQAPLLIPGFGAQGGDIEAFVNLLADREHPAFPVVGRSIIYEFSDEDEYKWYKTVILATKHYRKMFQPLMRNMNAFYQA</sequence>
<dbReference type="GO" id="GO:0006207">
    <property type="term" value="P:'de novo' pyrimidine nucleobase biosynthetic process"/>
    <property type="evidence" value="ECO:0007669"/>
    <property type="project" value="InterPro"/>
</dbReference>
<proteinExistence type="inferred from homology"/>
<accession>A0A345UP55</accession>
<dbReference type="InterPro" id="IPR013785">
    <property type="entry name" value="Aldolase_TIM"/>
</dbReference>
<evidence type="ECO:0000256" key="6">
    <source>
        <dbReference type="ARBA" id="ARBA00049157"/>
    </source>
</evidence>
<dbReference type="InterPro" id="IPR011995">
    <property type="entry name" value="OMPdecase_type-2"/>
</dbReference>
<evidence type="ECO:0000256" key="1">
    <source>
        <dbReference type="ARBA" id="ARBA00004861"/>
    </source>
</evidence>
<evidence type="ECO:0000256" key="4">
    <source>
        <dbReference type="ARBA" id="ARBA00022975"/>
    </source>
</evidence>
<evidence type="ECO:0000259" key="8">
    <source>
        <dbReference type="SMART" id="SM00934"/>
    </source>
</evidence>
<keyword evidence="4" id="KW-0665">Pyrimidine biosynthesis</keyword>
<evidence type="ECO:0000256" key="2">
    <source>
        <dbReference type="ARBA" id="ARBA00008847"/>
    </source>
</evidence>
<evidence type="ECO:0000256" key="7">
    <source>
        <dbReference type="NCBIfam" id="TIGR02127"/>
    </source>
</evidence>
<dbReference type="PANTHER" id="PTHR43375">
    <property type="entry name" value="OROTIDINE 5'-PHOSPHATE DECARBOXYLASE"/>
    <property type="match status" value="1"/>
</dbReference>
<reference evidence="9 10" key="1">
    <citation type="submission" date="2018-03" db="EMBL/GenBank/DDBJ databases">
        <title>Phenotypic and genomic properties of Cyclonatronum proteinivorum gen. nov., sp. nov., a haloalkaliphilic bacteroidete from soda lakes possessing Na+-translocating rhodopsin.</title>
        <authorList>
            <person name="Toshchakov S.V."/>
            <person name="Korzhenkov A."/>
            <person name="Samarov N.I."/>
            <person name="Kublanov I.V."/>
            <person name="Muntyan M.S."/>
            <person name="Sorokin D.Y."/>
        </authorList>
    </citation>
    <scope>NUCLEOTIDE SEQUENCE [LARGE SCALE GENOMIC DNA]</scope>
    <source>
        <strain evidence="9 10">Omega</strain>
    </source>
</reference>
<dbReference type="Pfam" id="PF00215">
    <property type="entry name" value="OMPdecase"/>
    <property type="match status" value="1"/>
</dbReference>
<feature type="domain" description="Orotidine 5'-phosphate decarboxylase" evidence="8">
    <location>
        <begin position="17"/>
        <end position="261"/>
    </location>
</feature>
<dbReference type="EMBL" id="CP027806">
    <property type="protein sequence ID" value="AXJ02257.1"/>
    <property type="molecule type" value="Genomic_DNA"/>
</dbReference>
<comment type="pathway">
    <text evidence="1">Pyrimidine metabolism; UMP biosynthesis via de novo pathway; UMP from orotate: step 2/2.</text>
</comment>
<dbReference type="RefSeq" id="WP_114985376.1">
    <property type="nucleotide sequence ID" value="NZ_CP027806.1"/>
</dbReference>
<gene>
    <name evidence="9" type="ORF">CYPRO_3020</name>
</gene>
<keyword evidence="3" id="KW-0210">Decarboxylase</keyword>
<dbReference type="Proteomes" id="UP000254808">
    <property type="component" value="Chromosome"/>
</dbReference>
<dbReference type="SUPFAM" id="SSF51366">
    <property type="entry name" value="Ribulose-phoshate binding barrel"/>
    <property type="match status" value="1"/>
</dbReference>
<dbReference type="CDD" id="cd04725">
    <property type="entry name" value="OMP_decarboxylase_like"/>
    <property type="match status" value="1"/>
</dbReference>
<evidence type="ECO:0000313" key="10">
    <source>
        <dbReference type="Proteomes" id="UP000254808"/>
    </source>
</evidence>
<dbReference type="InterPro" id="IPR001754">
    <property type="entry name" value="OMPdeCOase_dom"/>
</dbReference>
<evidence type="ECO:0000256" key="3">
    <source>
        <dbReference type="ARBA" id="ARBA00022793"/>
    </source>
</evidence>
<evidence type="ECO:0000256" key="5">
    <source>
        <dbReference type="ARBA" id="ARBA00023239"/>
    </source>
</evidence>